<dbReference type="PANTHER" id="PTHR21310">
    <property type="entry name" value="AMINOGLYCOSIDE PHOSPHOTRANSFERASE-RELATED-RELATED"/>
    <property type="match status" value="1"/>
</dbReference>
<protein>
    <recommendedName>
        <fullName evidence="3">Aminoglycoside phosphotransferase domain-containing protein</fullName>
    </recommendedName>
</protein>
<dbReference type="Gene3D" id="3.90.1200.10">
    <property type="match status" value="1"/>
</dbReference>
<keyword evidence="2" id="KW-1185">Reference proteome</keyword>
<accession>A0ABR0T8D3</accession>
<evidence type="ECO:0008006" key="3">
    <source>
        <dbReference type="Google" id="ProtNLM"/>
    </source>
</evidence>
<dbReference type="PANTHER" id="PTHR21310:SF37">
    <property type="entry name" value="AMINOGLYCOSIDE PHOSPHOTRANSFERASE DOMAIN-CONTAINING PROTEIN"/>
    <property type="match status" value="1"/>
</dbReference>
<evidence type="ECO:0000313" key="2">
    <source>
        <dbReference type="Proteomes" id="UP001341245"/>
    </source>
</evidence>
<proteinExistence type="predicted"/>
<reference evidence="1 2" key="1">
    <citation type="submission" date="2023-11" db="EMBL/GenBank/DDBJ databases">
        <title>Draft genome sequence and annotation of the polyextremotolerant black yeast-like fungus Aureobasidium pullulans NRRL 62042.</title>
        <authorList>
            <person name="Dielentheis-Frenken M.R.E."/>
            <person name="Wibberg D."/>
            <person name="Blank L.M."/>
            <person name="Tiso T."/>
        </authorList>
    </citation>
    <scope>NUCLEOTIDE SEQUENCE [LARGE SCALE GENOMIC DNA]</scope>
    <source>
        <strain evidence="1 2">NRRL 62042</strain>
    </source>
</reference>
<dbReference type="InterPro" id="IPR011009">
    <property type="entry name" value="Kinase-like_dom_sf"/>
</dbReference>
<dbReference type="InterPro" id="IPR051678">
    <property type="entry name" value="AGP_Transferase"/>
</dbReference>
<dbReference type="Proteomes" id="UP001341245">
    <property type="component" value="Unassembled WGS sequence"/>
</dbReference>
<sequence length="454" mass="52849">MDEDYVSNRPYRIATYEWAKQFLEHYGNAGVESLASSYRNNQKCTWQLKNNGSFNSCHKVLFEDGTAWAVRFPIPGRVMHPYEKICREVAIMRFVKENTTIPVPKVIAFGTAADNHDPAIGPFLITDWAEGVPVTAFLERLPRPAWGPVLRDDIEETQLRTIYSQIASIFLELAKHDFDKIGALSADQNNAEISSWCAKSRPMTLRVNGIKAGGNVVADNHNLPAFKTTTGYMQNLVEQNIIHLYEQRNSIDDAADARRKFILRCRMRELVPYFVSADHDKGPFKLFCDDFRFGNILMDETTLKFTGVIDWEWAHTAPYQFLFYPPLWLILERPTTWRDQEREQYEEKLALFLECLKEEEDKRESETPTNIPSDQCMSSLMRKSYDDGTFWFMVLLQETFAFDEEVLWLNLEKVLRKRGLLEVGVPSERYVEESVEKKLKDLEKYNHDLQFLED</sequence>
<organism evidence="1 2">
    <name type="scientific">Aureobasidium pullulans</name>
    <name type="common">Black yeast</name>
    <name type="synonym">Pullularia pullulans</name>
    <dbReference type="NCBI Taxonomy" id="5580"/>
    <lineage>
        <taxon>Eukaryota</taxon>
        <taxon>Fungi</taxon>
        <taxon>Dikarya</taxon>
        <taxon>Ascomycota</taxon>
        <taxon>Pezizomycotina</taxon>
        <taxon>Dothideomycetes</taxon>
        <taxon>Dothideomycetidae</taxon>
        <taxon>Dothideales</taxon>
        <taxon>Saccotheciaceae</taxon>
        <taxon>Aureobasidium</taxon>
    </lineage>
</organism>
<gene>
    <name evidence="1" type="ORF">QM012_003613</name>
</gene>
<comment type="caution">
    <text evidence="1">The sequence shown here is derived from an EMBL/GenBank/DDBJ whole genome shotgun (WGS) entry which is preliminary data.</text>
</comment>
<dbReference type="EMBL" id="JASGXD010000017">
    <property type="protein sequence ID" value="KAK6000367.1"/>
    <property type="molecule type" value="Genomic_DNA"/>
</dbReference>
<evidence type="ECO:0000313" key="1">
    <source>
        <dbReference type="EMBL" id="KAK6000367.1"/>
    </source>
</evidence>
<name>A0ABR0T8D3_AURPU</name>
<dbReference type="SUPFAM" id="SSF56112">
    <property type="entry name" value="Protein kinase-like (PK-like)"/>
    <property type="match status" value="1"/>
</dbReference>